<evidence type="ECO:0000313" key="1">
    <source>
        <dbReference type="EMBL" id="JAH43394.1"/>
    </source>
</evidence>
<sequence length="58" mass="6560">MGKSTASSCFVFPACLTSAIFRDFVFIVNMSNETKCFMYSYENRTFTLHGDTECHGSE</sequence>
<accession>A0A0E9SPW6</accession>
<dbReference type="AlphaFoldDB" id="A0A0E9SPW6"/>
<protein>
    <submittedName>
        <fullName evidence="1">Uncharacterized protein</fullName>
    </submittedName>
</protein>
<reference evidence="1" key="2">
    <citation type="journal article" date="2015" name="Fish Shellfish Immunol.">
        <title>Early steps in the European eel (Anguilla anguilla)-Vibrio vulnificus interaction in the gills: Role of the RtxA13 toxin.</title>
        <authorList>
            <person name="Callol A."/>
            <person name="Pajuelo D."/>
            <person name="Ebbesson L."/>
            <person name="Teles M."/>
            <person name="MacKenzie S."/>
            <person name="Amaro C."/>
        </authorList>
    </citation>
    <scope>NUCLEOTIDE SEQUENCE</scope>
</reference>
<name>A0A0E9SPW6_ANGAN</name>
<organism evidence="1">
    <name type="scientific">Anguilla anguilla</name>
    <name type="common">European freshwater eel</name>
    <name type="synonym">Muraena anguilla</name>
    <dbReference type="NCBI Taxonomy" id="7936"/>
    <lineage>
        <taxon>Eukaryota</taxon>
        <taxon>Metazoa</taxon>
        <taxon>Chordata</taxon>
        <taxon>Craniata</taxon>
        <taxon>Vertebrata</taxon>
        <taxon>Euteleostomi</taxon>
        <taxon>Actinopterygii</taxon>
        <taxon>Neopterygii</taxon>
        <taxon>Teleostei</taxon>
        <taxon>Anguilliformes</taxon>
        <taxon>Anguillidae</taxon>
        <taxon>Anguilla</taxon>
    </lineage>
</organism>
<proteinExistence type="predicted"/>
<reference evidence="1" key="1">
    <citation type="submission" date="2014-11" db="EMBL/GenBank/DDBJ databases">
        <authorList>
            <person name="Amaro Gonzalez C."/>
        </authorList>
    </citation>
    <scope>NUCLEOTIDE SEQUENCE</scope>
</reference>
<dbReference type="EMBL" id="GBXM01065183">
    <property type="protein sequence ID" value="JAH43394.1"/>
    <property type="molecule type" value="Transcribed_RNA"/>
</dbReference>